<accession>A0A450TW89</accession>
<evidence type="ECO:0000313" key="2">
    <source>
        <dbReference type="EMBL" id="VFJ73715.1"/>
    </source>
</evidence>
<name>A0A450TW89_9GAMM</name>
<reference evidence="1" key="1">
    <citation type="submission" date="2019-02" db="EMBL/GenBank/DDBJ databases">
        <authorList>
            <person name="Gruber-Vodicka R. H."/>
            <person name="Seah K. B. B."/>
        </authorList>
    </citation>
    <scope>NUCLEOTIDE SEQUENCE</scope>
    <source>
        <strain evidence="2">BECK_BZ163</strain>
        <strain evidence="3">BECK_BZ164</strain>
        <strain evidence="1">BECK_BZ165</strain>
    </source>
</reference>
<dbReference type="EMBL" id="CAADEZ010000737">
    <property type="protein sequence ID" value="VFJ73715.1"/>
    <property type="molecule type" value="Genomic_DNA"/>
</dbReference>
<dbReference type="EMBL" id="CAADFA010000717">
    <property type="protein sequence ID" value="VFJ73267.1"/>
    <property type="molecule type" value="Genomic_DNA"/>
</dbReference>
<gene>
    <name evidence="2" type="ORF">BECKFM1743A_GA0114220_107375</name>
    <name evidence="3" type="ORF">BECKFM1743B_GA0114221_106944</name>
    <name evidence="1" type="ORF">BECKFM1743C_GA0114222_107174</name>
</gene>
<proteinExistence type="predicted"/>
<dbReference type="AlphaFoldDB" id="A0A450TW89"/>
<protein>
    <submittedName>
        <fullName evidence="1">Uncharacterized protein</fullName>
    </submittedName>
</protein>
<evidence type="ECO:0000313" key="1">
    <source>
        <dbReference type="EMBL" id="VFJ73267.1"/>
    </source>
</evidence>
<organism evidence="1">
    <name type="scientific">Candidatus Kentrum sp. FM</name>
    <dbReference type="NCBI Taxonomy" id="2126340"/>
    <lineage>
        <taxon>Bacteria</taxon>
        <taxon>Pseudomonadati</taxon>
        <taxon>Pseudomonadota</taxon>
        <taxon>Gammaproteobacteria</taxon>
        <taxon>Candidatus Kentrum</taxon>
    </lineage>
</organism>
<sequence>MLNEDYKDMLHALSDEKVEFLLVGAYALAAYGHPRATMVDET</sequence>
<dbReference type="EMBL" id="CAADFL010000694">
    <property type="protein sequence ID" value="VFK20420.1"/>
    <property type="molecule type" value="Genomic_DNA"/>
</dbReference>
<evidence type="ECO:0000313" key="3">
    <source>
        <dbReference type="EMBL" id="VFK20420.1"/>
    </source>
</evidence>